<reference evidence="1 2" key="1">
    <citation type="journal article" date="2014" name="Nature">
        <title>An environmental bacterial taxon with a large and distinct metabolic repertoire.</title>
        <authorList>
            <person name="Wilson M.C."/>
            <person name="Mori T."/>
            <person name="Ruckert C."/>
            <person name="Uria A.R."/>
            <person name="Helf M.J."/>
            <person name="Takada K."/>
            <person name="Gernert C."/>
            <person name="Steffens U.A."/>
            <person name="Heycke N."/>
            <person name="Schmitt S."/>
            <person name="Rinke C."/>
            <person name="Helfrich E.J."/>
            <person name="Brachmann A.O."/>
            <person name="Gurgui C."/>
            <person name="Wakimoto T."/>
            <person name="Kracht M."/>
            <person name="Crusemann M."/>
            <person name="Hentschel U."/>
            <person name="Abe I."/>
            <person name="Matsunaga S."/>
            <person name="Kalinowski J."/>
            <person name="Takeyama H."/>
            <person name="Piel J."/>
        </authorList>
    </citation>
    <scope>NUCLEOTIDE SEQUENCE [LARGE SCALE GENOMIC DNA]</scope>
    <source>
        <strain evidence="2">TSY2</strain>
    </source>
</reference>
<proteinExistence type="predicted"/>
<sequence length="44" mass="4469">MSQILSGGSSVVDLTKGVALVLAEGEDLSRVRVHFAPDTSPASA</sequence>
<dbReference type="Proteomes" id="UP000019140">
    <property type="component" value="Unassembled WGS sequence"/>
</dbReference>
<evidence type="ECO:0000313" key="2">
    <source>
        <dbReference type="Proteomes" id="UP000019140"/>
    </source>
</evidence>
<comment type="caution">
    <text evidence="1">The sequence shown here is derived from an EMBL/GenBank/DDBJ whole genome shotgun (WGS) entry which is preliminary data.</text>
</comment>
<gene>
    <name evidence="1" type="ORF">ETSY2_11565</name>
</gene>
<accession>W4MAZ9</accession>
<organism evidence="1 2">
    <name type="scientific">Candidatus Entotheonella gemina</name>
    <dbReference type="NCBI Taxonomy" id="1429439"/>
    <lineage>
        <taxon>Bacteria</taxon>
        <taxon>Pseudomonadati</taxon>
        <taxon>Nitrospinota/Tectimicrobiota group</taxon>
        <taxon>Candidatus Tectimicrobiota</taxon>
        <taxon>Candidatus Entotheonellia</taxon>
        <taxon>Candidatus Entotheonellales</taxon>
        <taxon>Candidatus Entotheonellaceae</taxon>
        <taxon>Candidatus Entotheonella</taxon>
    </lineage>
</organism>
<dbReference type="AlphaFoldDB" id="W4MAZ9"/>
<dbReference type="EMBL" id="AZHX01000469">
    <property type="protein sequence ID" value="ETX07378.1"/>
    <property type="molecule type" value="Genomic_DNA"/>
</dbReference>
<evidence type="ECO:0000313" key="1">
    <source>
        <dbReference type="EMBL" id="ETX07378.1"/>
    </source>
</evidence>
<name>W4MAZ9_9BACT</name>
<dbReference type="HOGENOM" id="CLU_3213852_0_0_7"/>
<protein>
    <submittedName>
        <fullName evidence="1">Uncharacterized protein</fullName>
    </submittedName>
</protein>
<keyword evidence="2" id="KW-1185">Reference proteome</keyword>